<feature type="signal peptide" evidence="8">
    <location>
        <begin position="1"/>
        <end position="21"/>
    </location>
</feature>
<dbReference type="Gene3D" id="2.40.10.10">
    <property type="entry name" value="Trypsin-like serine proteases"/>
    <property type="match status" value="6"/>
</dbReference>
<sequence length="1518" mass="160191">MKQVIFLVWLLGLICSNAVLADKDIESGTNSTAHSGRVIGGSPTPYENFPFVVSLRRQGAHFCGGSVVSQRHVLTAVHCVYGLSPFEITVVGGTTYSNRGGVAFPVSAIAIHPSSRPLGNNVMTYDAAVLTVNTYYPMTNYNNIRIISLQTNADLPPTADCTVIGWGRTSTEMVSTVLQKAPMRLVSGCTPDTVCAMWGTYVTACSGDSGGPLICDGKLTGIVSYGDRSCNGNIPTNSCESQSMMKAVIGLVLLGLFCGSAVQANDGEVNGTLLSGRIIKGVSVSIASYKFVVSLRQGGKHICGATVVSLSHAVTAGHCVYNYRNKLSELSLYGGSTSPTTGGTLFAVTKLAIHPSYNPYAAPGTSDYDAAVLTVATNAFKGKTNIAPIALQTAEQAAGTRCYVVGWGYTNYDKQQMPTSLQYTNLDIVTQQDCTKMWAAYSYQPVTAQMICAKYGNGVDTCKGDSGGPFICGGLFTGIVSFTNPSCNSLWPAGFAKIVAPSIRDFIKTNTVLLGLFCGSAVHADDGKVNSASHSGRIINGINVSIANYKFVVSLRQNGIHICGATVVSLSHAVTAGHCVYNYRNKLSELSLYGGSTSPTTGGTLFPVSKLAIHPSYNPNASPGTSDYDAAVLTVATNAFSGKTNIAPIALQTAEQAAGTRCYVVGWGWTNYKKEQLATSLQYIDLDIVTQQDCTRMWAAYYYQPVTAHCELQSTMKAVIVLVLLGLFCGGAVQADDGEVNVASQSGRIINGVSVTIASYKFVVSLRANGIHICGATVVSLSHAVTAGHCVYDYRNSVSALFIYGGSTNPLSGGTLFPVTKVAIHSNYNLYSYPGTSDYDAAVLTVATNAFKDKTNIAPIALQTAEQAAGTRCYVVGWGWTSYQKQQVASNLQYTNLDIVTQQYCASMWASYRYQPVTAQMICAKYGNGVDTCKGDSGGPFICGGKFSGIVSFTNPSCNSAWPAGFAKIVAPSIRSFIKANTVIGLVLLGLFCGSAVQADDGEANVASQSGRIINGVSVSIASYKFVVSLRANGIHNCGATVVTLSHAVTAGHCVYNYRNSVSALSLYGGSTYPYSGGTIFGVTKLAIHPSYNPNAYPGTSDFDAAVLTVATNAFSGKTNIAPIALQTVELPAGTRCYVVGWGWTNYNQQLVAGNLQYTNLDIVTQQYCASMWAAYKYQPVTAQMICAKYGNGVDTCKGDSGGPFICGGRLSGIVSFTNPNCNSAWPAGFAKIVAPSIRSFIKSVTGVIMKAVIGLVLLGLFCGGAVQADDGEANVASQSGRIIKGVSVNIANYKFVLSLRANDNPWCGAIVVTLSHAVTAGSCVYYYRNTLPSLTLLGGSTNPFFGGYVFLVSKLAIHPSFNPNAYPGTSDFNVAILTVATNAFSGKTNIAPIALQTVEQAAGTRCYVVGWGFTNYNQPQVPNSLQYTNMDIVTQQYCATMWAGYINQPVTAQMICAKYGNGVDTCKGDSGGPFVCGGKLTGIISFTNTYCNSLWPAGFVKIVAPSIRSFIKSVTGV</sequence>
<evidence type="ECO:0000259" key="9">
    <source>
        <dbReference type="PROSITE" id="PS50240"/>
    </source>
</evidence>
<dbReference type="InterPro" id="IPR043504">
    <property type="entry name" value="Peptidase_S1_PA_chymotrypsin"/>
</dbReference>
<dbReference type="CDD" id="cd00190">
    <property type="entry name" value="Tryp_SPc"/>
    <property type="match status" value="5"/>
</dbReference>
<dbReference type="STRING" id="7168.A0A182NPH5"/>
<dbReference type="Pfam" id="PF00089">
    <property type="entry name" value="Trypsin"/>
    <property type="match status" value="6"/>
</dbReference>
<dbReference type="GO" id="GO:0006508">
    <property type="term" value="P:proteolysis"/>
    <property type="evidence" value="ECO:0007669"/>
    <property type="project" value="UniProtKB-KW"/>
</dbReference>
<evidence type="ECO:0000256" key="3">
    <source>
        <dbReference type="ARBA" id="ARBA00022801"/>
    </source>
</evidence>
<reference evidence="10" key="2">
    <citation type="submission" date="2020-05" db="UniProtKB">
        <authorList>
            <consortium name="EnsemblMetazoa"/>
        </authorList>
    </citation>
    <scope>IDENTIFICATION</scope>
    <source>
        <strain evidence="10">WRAIR2</strain>
    </source>
</reference>
<evidence type="ECO:0000256" key="4">
    <source>
        <dbReference type="ARBA" id="ARBA00022825"/>
    </source>
</evidence>
<evidence type="ECO:0000313" key="11">
    <source>
        <dbReference type="Proteomes" id="UP000075884"/>
    </source>
</evidence>
<keyword evidence="2" id="KW-0222">Digestion</keyword>
<dbReference type="FunFam" id="2.40.10.10:FF:000034">
    <property type="entry name" value="Eupolytin"/>
    <property type="match status" value="4"/>
</dbReference>
<dbReference type="InterPro" id="IPR009003">
    <property type="entry name" value="Peptidase_S1_PA"/>
</dbReference>
<evidence type="ECO:0000256" key="1">
    <source>
        <dbReference type="ARBA" id="ARBA00022670"/>
    </source>
</evidence>
<dbReference type="PANTHER" id="PTHR24276:SF96">
    <property type="entry name" value="PEPTIDASE S1 DOMAIN-CONTAINING PROTEIN"/>
    <property type="match status" value="1"/>
</dbReference>
<proteinExistence type="inferred from homology"/>
<dbReference type="VEuPathDB" id="VectorBase:ADIR009560"/>
<dbReference type="SMART" id="SM00020">
    <property type="entry name" value="Tryp_SPc"/>
    <property type="match status" value="6"/>
</dbReference>
<feature type="chain" id="PRO_5008130320" description="Peptidase S1 domain-containing protein" evidence="8">
    <location>
        <begin position="22"/>
        <end position="1518"/>
    </location>
</feature>
<dbReference type="SUPFAM" id="SSF50494">
    <property type="entry name" value="Trypsin-like serine proteases"/>
    <property type="match status" value="6"/>
</dbReference>
<evidence type="ECO:0000256" key="6">
    <source>
        <dbReference type="ARBA" id="ARBA00024195"/>
    </source>
</evidence>
<dbReference type="PROSITE" id="PS00135">
    <property type="entry name" value="TRYPSIN_SER"/>
    <property type="match status" value="5"/>
</dbReference>
<evidence type="ECO:0000256" key="7">
    <source>
        <dbReference type="RuleBase" id="RU363034"/>
    </source>
</evidence>
<feature type="domain" description="Peptidase S1" evidence="9">
    <location>
        <begin position="1013"/>
        <end position="1247"/>
    </location>
</feature>
<reference evidence="11" key="1">
    <citation type="submission" date="2013-03" db="EMBL/GenBank/DDBJ databases">
        <title>The Genome Sequence of Anopheles dirus WRAIR2.</title>
        <authorList>
            <consortium name="The Broad Institute Genomics Platform"/>
            <person name="Neafsey D.E."/>
            <person name="Walton C."/>
            <person name="Walker B."/>
            <person name="Young S.K."/>
            <person name="Zeng Q."/>
            <person name="Gargeya S."/>
            <person name="Fitzgerald M."/>
            <person name="Haas B."/>
            <person name="Abouelleil A."/>
            <person name="Allen A.W."/>
            <person name="Alvarado L."/>
            <person name="Arachchi H.M."/>
            <person name="Berlin A.M."/>
            <person name="Chapman S.B."/>
            <person name="Gainer-Dewar J."/>
            <person name="Goldberg J."/>
            <person name="Griggs A."/>
            <person name="Gujja S."/>
            <person name="Hansen M."/>
            <person name="Howarth C."/>
            <person name="Imamovic A."/>
            <person name="Ireland A."/>
            <person name="Larimer J."/>
            <person name="McCowan C."/>
            <person name="Murphy C."/>
            <person name="Pearson M."/>
            <person name="Poon T.W."/>
            <person name="Priest M."/>
            <person name="Roberts A."/>
            <person name="Saif S."/>
            <person name="Shea T."/>
            <person name="Sisk P."/>
            <person name="Sykes S."/>
            <person name="Wortman J."/>
            <person name="Nusbaum C."/>
            <person name="Birren B."/>
        </authorList>
    </citation>
    <scope>NUCLEOTIDE SEQUENCE [LARGE SCALE GENOMIC DNA]</scope>
    <source>
        <strain evidence="11">WRAIR2</strain>
    </source>
</reference>
<dbReference type="PROSITE" id="PS50240">
    <property type="entry name" value="TRYPSIN_DOM"/>
    <property type="match status" value="6"/>
</dbReference>
<keyword evidence="5" id="KW-1015">Disulfide bond</keyword>
<dbReference type="PROSITE" id="PS00134">
    <property type="entry name" value="TRYPSIN_HIS"/>
    <property type="match status" value="3"/>
</dbReference>
<protein>
    <recommendedName>
        <fullName evidence="9">Peptidase S1 domain-containing protein</fullName>
    </recommendedName>
</protein>
<keyword evidence="8" id="KW-0732">Signal</keyword>
<evidence type="ECO:0000256" key="2">
    <source>
        <dbReference type="ARBA" id="ARBA00022757"/>
    </source>
</evidence>
<dbReference type="EnsemblMetazoa" id="ADIR009560-RA">
    <property type="protein sequence ID" value="ADIR009560-PA"/>
    <property type="gene ID" value="ADIR009560"/>
</dbReference>
<keyword evidence="11" id="KW-1185">Reference proteome</keyword>
<dbReference type="InterPro" id="IPR033116">
    <property type="entry name" value="TRYPSIN_SER"/>
</dbReference>
<organism evidence="10 11">
    <name type="scientific">Anopheles dirus</name>
    <dbReference type="NCBI Taxonomy" id="7168"/>
    <lineage>
        <taxon>Eukaryota</taxon>
        <taxon>Metazoa</taxon>
        <taxon>Ecdysozoa</taxon>
        <taxon>Arthropoda</taxon>
        <taxon>Hexapoda</taxon>
        <taxon>Insecta</taxon>
        <taxon>Pterygota</taxon>
        <taxon>Neoptera</taxon>
        <taxon>Endopterygota</taxon>
        <taxon>Diptera</taxon>
        <taxon>Nematocera</taxon>
        <taxon>Culicoidea</taxon>
        <taxon>Culicidae</taxon>
        <taxon>Anophelinae</taxon>
        <taxon>Anopheles</taxon>
    </lineage>
</organism>
<feature type="domain" description="Peptidase S1" evidence="9">
    <location>
        <begin position="38"/>
        <end position="230"/>
    </location>
</feature>
<dbReference type="InterPro" id="IPR001254">
    <property type="entry name" value="Trypsin_dom"/>
</dbReference>
<keyword evidence="3 7" id="KW-0378">Hydrolase</keyword>
<dbReference type="GO" id="GO:0007586">
    <property type="term" value="P:digestion"/>
    <property type="evidence" value="ECO:0007669"/>
    <property type="project" value="UniProtKB-KW"/>
</dbReference>
<dbReference type="InterPro" id="IPR001314">
    <property type="entry name" value="Peptidase_S1A"/>
</dbReference>
<feature type="domain" description="Peptidase S1" evidence="9">
    <location>
        <begin position="538"/>
        <end position="747"/>
    </location>
</feature>
<evidence type="ECO:0000256" key="8">
    <source>
        <dbReference type="SAM" id="SignalP"/>
    </source>
</evidence>
<keyword evidence="1 7" id="KW-0645">Protease</keyword>
<keyword evidence="4 7" id="KW-0720">Serine protease</keyword>
<evidence type="ECO:0000256" key="5">
    <source>
        <dbReference type="ARBA" id="ARBA00023157"/>
    </source>
</evidence>
<name>A0A182NPH5_9DIPT</name>
<feature type="domain" description="Peptidase S1" evidence="9">
    <location>
        <begin position="749"/>
        <end position="983"/>
    </location>
</feature>
<dbReference type="PANTHER" id="PTHR24276">
    <property type="entry name" value="POLYSERASE-RELATED"/>
    <property type="match status" value="1"/>
</dbReference>
<dbReference type="InterPro" id="IPR018114">
    <property type="entry name" value="TRYPSIN_HIS"/>
</dbReference>
<comment type="similarity">
    <text evidence="6">Belongs to the peptidase S1 family. CLIP subfamily.</text>
</comment>
<feature type="domain" description="Peptidase S1" evidence="9">
    <location>
        <begin position="278"/>
        <end position="512"/>
    </location>
</feature>
<evidence type="ECO:0000313" key="10">
    <source>
        <dbReference type="EnsemblMetazoa" id="ADIR009560-PA"/>
    </source>
</evidence>
<dbReference type="InterPro" id="IPR050430">
    <property type="entry name" value="Peptidase_S1"/>
</dbReference>
<accession>A0A182NPH5</accession>
<feature type="domain" description="Peptidase S1" evidence="9">
    <location>
        <begin position="1283"/>
        <end position="1517"/>
    </location>
</feature>
<dbReference type="GO" id="GO:0004252">
    <property type="term" value="F:serine-type endopeptidase activity"/>
    <property type="evidence" value="ECO:0007669"/>
    <property type="project" value="InterPro"/>
</dbReference>
<dbReference type="Proteomes" id="UP000075884">
    <property type="component" value="Unassembled WGS sequence"/>
</dbReference>
<dbReference type="PRINTS" id="PR00722">
    <property type="entry name" value="CHYMOTRYPSIN"/>
</dbReference>